<evidence type="ECO:0000256" key="1">
    <source>
        <dbReference type="ARBA" id="ARBA00022729"/>
    </source>
</evidence>
<accession>A0ABU6K375</accession>
<keyword evidence="1 3" id="KW-0732">Signal</keyword>
<comment type="caution">
    <text evidence="5">The sequence shown here is derived from an EMBL/GenBank/DDBJ whole genome shotgun (WGS) entry which is preliminary data.</text>
</comment>
<reference evidence="5 6" key="1">
    <citation type="submission" date="2024-01" db="EMBL/GenBank/DDBJ databases">
        <title>Uliginosibacterium soil sp. nov.</title>
        <authorList>
            <person name="Lv Y."/>
        </authorList>
    </citation>
    <scope>NUCLEOTIDE SEQUENCE [LARGE SCALE GENOMIC DNA]</scope>
    <source>
        <strain evidence="5 6">H3</strain>
    </source>
</reference>
<evidence type="ECO:0000256" key="3">
    <source>
        <dbReference type="SAM" id="SignalP"/>
    </source>
</evidence>
<keyword evidence="2" id="KW-0472">Membrane</keyword>
<dbReference type="PANTHER" id="PTHR35038">
    <property type="entry name" value="DISSIMILATORY SULFITE REDUCTASE SIRA"/>
    <property type="match status" value="1"/>
</dbReference>
<gene>
    <name evidence="5" type="ORF">VVD49_10365</name>
</gene>
<dbReference type="Pfam" id="PF09699">
    <property type="entry name" value="Paired_CXXCH_1"/>
    <property type="match status" value="1"/>
</dbReference>
<dbReference type="EMBL" id="JAYXHS010000002">
    <property type="protein sequence ID" value="MEC5386131.1"/>
    <property type="molecule type" value="Genomic_DNA"/>
</dbReference>
<evidence type="ECO:0000256" key="2">
    <source>
        <dbReference type="SAM" id="Phobius"/>
    </source>
</evidence>
<name>A0ABU6K375_9RHOO</name>
<feature type="transmembrane region" description="Helical" evidence="2">
    <location>
        <begin position="307"/>
        <end position="329"/>
    </location>
</feature>
<dbReference type="InterPro" id="IPR051829">
    <property type="entry name" value="Multiheme_Cytochr_ET"/>
</dbReference>
<evidence type="ECO:0000259" key="4">
    <source>
        <dbReference type="Pfam" id="PF09699"/>
    </source>
</evidence>
<dbReference type="InterPro" id="IPR010177">
    <property type="entry name" value="Paired_CXXCH_1"/>
</dbReference>
<dbReference type="PANTHER" id="PTHR35038:SF8">
    <property type="entry name" value="C-TYPE POLYHEME CYTOCHROME OMCC"/>
    <property type="match status" value="1"/>
</dbReference>
<dbReference type="Proteomes" id="UP001331561">
    <property type="component" value="Unassembled WGS sequence"/>
</dbReference>
<sequence>MIRHYAESDPPAARPAPQSALRVWRRLAWALCGLVMLLAGSAQAQTGPSPEAIEKARVANEKCFSCHAKEAQEHPPQAGLDMKKLREAVRDRDAFKNSDHGKLACTKCHNEGYDDFPHAADAKDNTSTCSDCHSRKADKIEAEFMKSVHAKNMADTFTCTTCHDPHLMRVASKLQDPRKIVAQDNRVCLGCHDSDETFARFAPEKKTRPQIDEIHAWLPNARMHWQAVRCVECHTPLSHDMLSHEIVNKDKAERRCVTCHSADSQLKVRLYRYLATEEQHKMGFLNSVMAGHAYVVGATRNAVLDTVFFVLAGLTVVGVLVHGLLRFIAARLRRRKKE</sequence>
<evidence type="ECO:0000313" key="5">
    <source>
        <dbReference type="EMBL" id="MEC5386131.1"/>
    </source>
</evidence>
<dbReference type="RefSeq" id="WP_327599106.1">
    <property type="nucleotide sequence ID" value="NZ_JAYXHS010000002.1"/>
</dbReference>
<protein>
    <submittedName>
        <fullName evidence="5">Cytochrome c3 family protein</fullName>
    </submittedName>
</protein>
<keyword evidence="2" id="KW-1133">Transmembrane helix</keyword>
<feature type="signal peptide" evidence="3">
    <location>
        <begin position="1"/>
        <end position="44"/>
    </location>
</feature>
<organism evidence="5 6">
    <name type="scientific">Uliginosibacterium silvisoli</name>
    <dbReference type="NCBI Taxonomy" id="3114758"/>
    <lineage>
        <taxon>Bacteria</taxon>
        <taxon>Pseudomonadati</taxon>
        <taxon>Pseudomonadota</taxon>
        <taxon>Betaproteobacteria</taxon>
        <taxon>Rhodocyclales</taxon>
        <taxon>Zoogloeaceae</taxon>
        <taxon>Uliginosibacterium</taxon>
    </lineage>
</organism>
<dbReference type="SUPFAM" id="SSF48695">
    <property type="entry name" value="Multiheme cytochromes"/>
    <property type="match status" value="1"/>
</dbReference>
<dbReference type="Gene3D" id="1.10.1130.10">
    <property type="entry name" value="Flavocytochrome C3, Chain A"/>
    <property type="match status" value="2"/>
</dbReference>
<feature type="domain" description="Doubled CXXCH motif" evidence="4">
    <location>
        <begin position="158"/>
        <end position="196"/>
    </location>
</feature>
<proteinExistence type="predicted"/>
<keyword evidence="6" id="KW-1185">Reference proteome</keyword>
<evidence type="ECO:0000313" key="6">
    <source>
        <dbReference type="Proteomes" id="UP001331561"/>
    </source>
</evidence>
<keyword evidence="2" id="KW-0812">Transmembrane</keyword>
<feature type="chain" id="PRO_5046708829" evidence="3">
    <location>
        <begin position="45"/>
        <end position="338"/>
    </location>
</feature>
<dbReference type="InterPro" id="IPR036280">
    <property type="entry name" value="Multihaem_cyt_sf"/>
</dbReference>